<dbReference type="Proteomes" id="UP000320653">
    <property type="component" value="Unassembled WGS sequence"/>
</dbReference>
<reference evidence="2 3" key="1">
    <citation type="submission" date="2019-06" db="EMBL/GenBank/DDBJ databases">
        <title>Sorghum-associated microbial communities from plants grown in Nebraska, USA.</title>
        <authorList>
            <person name="Schachtman D."/>
        </authorList>
    </citation>
    <scope>NUCLEOTIDE SEQUENCE [LARGE SCALE GENOMIC DNA]</scope>
    <source>
        <strain evidence="2 3">1225</strain>
    </source>
</reference>
<evidence type="ECO:0000313" key="2">
    <source>
        <dbReference type="EMBL" id="TWF58281.1"/>
    </source>
</evidence>
<keyword evidence="1" id="KW-0732">Signal</keyword>
<keyword evidence="3" id="KW-1185">Reference proteome</keyword>
<organism evidence="2 3">
    <name type="scientific">Neorhizobium alkalisoli</name>
    <dbReference type="NCBI Taxonomy" id="528178"/>
    <lineage>
        <taxon>Bacteria</taxon>
        <taxon>Pseudomonadati</taxon>
        <taxon>Pseudomonadota</taxon>
        <taxon>Alphaproteobacteria</taxon>
        <taxon>Hyphomicrobiales</taxon>
        <taxon>Rhizobiaceae</taxon>
        <taxon>Rhizobium/Agrobacterium group</taxon>
        <taxon>Neorhizobium</taxon>
    </lineage>
</organism>
<dbReference type="EMBL" id="VIWP01000001">
    <property type="protein sequence ID" value="TWF58281.1"/>
    <property type="molecule type" value="Genomic_DNA"/>
</dbReference>
<evidence type="ECO:0000313" key="3">
    <source>
        <dbReference type="Proteomes" id="UP000320653"/>
    </source>
</evidence>
<accession>A0A561R6P4</accession>
<evidence type="ECO:0000256" key="1">
    <source>
        <dbReference type="SAM" id="SignalP"/>
    </source>
</evidence>
<feature type="signal peptide" evidence="1">
    <location>
        <begin position="1"/>
        <end position="24"/>
    </location>
</feature>
<feature type="chain" id="PRO_5022115846" evidence="1">
    <location>
        <begin position="25"/>
        <end position="80"/>
    </location>
</feature>
<dbReference type="AlphaFoldDB" id="A0A561R6P4"/>
<protein>
    <submittedName>
        <fullName evidence="2">Uncharacterized protein</fullName>
    </submittedName>
</protein>
<sequence>MKNIIIASAMAVASVLAVAPQSQAASITVTTDQPAPRHYAQNYRHVEEYRHHRHQRDCTVKKVKTYRHGAVVVRETRVCR</sequence>
<gene>
    <name evidence="2" type="ORF">FHW37_10185</name>
</gene>
<comment type="caution">
    <text evidence="2">The sequence shown here is derived from an EMBL/GenBank/DDBJ whole genome shotgun (WGS) entry which is preliminary data.</text>
</comment>
<proteinExistence type="predicted"/>
<name>A0A561R6P4_9HYPH</name>
<dbReference type="RefSeq" id="WP_145631173.1">
    <property type="nucleotide sequence ID" value="NZ_VIWP01000001.1"/>
</dbReference>